<gene>
    <name evidence="6" type="ORF">KIK155_LOCUS16086</name>
</gene>
<keyword evidence="1" id="KW-0813">Transport</keyword>
<keyword evidence="2" id="KW-0677">Repeat</keyword>
<dbReference type="InterPro" id="IPR003439">
    <property type="entry name" value="ABC_transporter-like_ATP-bd"/>
</dbReference>
<comment type="caution">
    <text evidence="6">The sequence shown here is derived from an EMBL/GenBank/DDBJ whole genome shotgun (WGS) entry which is preliminary data.</text>
</comment>
<evidence type="ECO:0000256" key="4">
    <source>
        <dbReference type="ARBA" id="ARBA00022840"/>
    </source>
</evidence>
<evidence type="ECO:0000256" key="2">
    <source>
        <dbReference type="ARBA" id="ARBA00022737"/>
    </source>
</evidence>
<dbReference type="GO" id="GO:0005319">
    <property type="term" value="F:lipid transporter activity"/>
    <property type="evidence" value="ECO:0007669"/>
    <property type="project" value="TreeGrafter"/>
</dbReference>
<dbReference type="SUPFAM" id="SSF52540">
    <property type="entry name" value="P-loop containing nucleoside triphosphate hydrolases"/>
    <property type="match status" value="1"/>
</dbReference>
<dbReference type="GO" id="GO:0140359">
    <property type="term" value="F:ABC-type transporter activity"/>
    <property type="evidence" value="ECO:0007669"/>
    <property type="project" value="InterPro"/>
</dbReference>
<evidence type="ECO:0000259" key="5">
    <source>
        <dbReference type="PROSITE" id="PS50893"/>
    </source>
</evidence>
<keyword evidence="4" id="KW-0067">ATP-binding</keyword>
<name>A0A818HHH1_9BILA</name>
<evidence type="ECO:0000313" key="6">
    <source>
        <dbReference type="EMBL" id="CAF3506315.1"/>
    </source>
</evidence>
<accession>A0A818HHH1</accession>
<dbReference type="AlphaFoldDB" id="A0A818HHH1"/>
<dbReference type="PROSITE" id="PS00211">
    <property type="entry name" value="ABC_TRANSPORTER_1"/>
    <property type="match status" value="1"/>
</dbReference>
<dbReference type="PROSITE" id="PS50893">
    <property type="entry name" value="ABC_TRANSPORTER_2"/>
    <property type="match status" value="1"/>
</dbReference>
<dbReference type="Pfam" id="PF00005">
    <property type="entry name" value="ABC_tran"/>
    <property type="match status" value="1"/>
</dbReference>
<organism evidence="6 7">
    <name type="scientific">Rotaria socialis</name>
    <dbReference type="NCBI Taxonomy" id="392032"/>
    <lineage>
        <taxon>Eukaryota</taxon>
        <taxon>Metazoa</taxon>
        <taxon>Spiralia</taxon>
        <taxon>Gnathifera</taxon>
        <taxon>Rotifera</taxon>
        <taxon>Eurotatoria</taxon>
        <taxon>Bdelloidea</taxon>
        <taxon>Philodinida</taxon>
        <taxon>Philodinidae</taxon>
        <taxon>Rotaria</taxon>
    </lineage>
</organism>
<dbReference type="PANTHER" id="PTHR19229:SF36">
    <property type="entry name" value="ATP-BINDING CASSETTE SUB-FAMILY A MEMBER 2"/>
    <property type="match status" value="1"/>
</dbReference>
<dbReference type="GO" id="GO:0016887">
    <property type="term" value="F:ATP hydrolysis activity"/>
    <property type="evidence" value="ECO:0007669"/>
    <property type="project" value="InterPro"/>
</dbReference>
<dbReference type="GO" id="GO:0016020">
    <property type="term" value="C:membrane"/>
    <property type="evidence" value="ECO:0007669"/>
    <property type="project" value="InterPro"/>
</dbReference>
<sequence>MNTKFPKNSRLLFFFNTFSGEYGIPLDWNFLFKRDYWRSETIEKYIHSFSNGRSSLSRRNFYGTSIVHVNHLVKKFDPDTIAVNDVTFDLCENQITSLLGPNGSGKTTIFNCLIGIHKKTSDQIIIENEDGISFDTQTNIPRDFRKNKEQIPYEMRQLVNLQSSKDLYCNSLSGGMKRRLSLACAFIGDTTIILLDEPPSGLDPSNRRLLWDWLRSMKKVRTLLLTTHFMEESDALSDRIMIIANGNIKADGTSVQLKEQYDSVVLPQLSIQPAPPIHGSRSLKHTLSQGSSYFNPEEKSYIVLKPITVSLEEEWPTPLPNYIDNDELSYIRDILFNIFMEERDQSMETSKIIRNDSDGTDTQVEQYGPYTAVDGYFTTILRAKVCRNIWRIPFTVPYYCAKYYGQIRPFYCRKYTVLTSFTVDKQTVNESVLINLGNEDNSTTSSSSLFPNPRFLQESFGHIDLSLNRSKEIEKCILCYKLVINKRNNCRTNDIKRELRRHLPKLTIETDISDGDVVFRTNQQRNDQFIQALHHLEVMQKENRTKNYGVQNSTMDDAF</sequence>
<dbReference type="InterPro" id="IPR003593">
    <property type="entry name" value="AAA+_ATPase"/>
</dbReference>
<evidence type="ECO:0000313" key="7">
    <source>
        <dbReference type="Proteomes" id="UP000663865"/>
    </source>
</evidence>
<dbReference type="Gene3D" id="3.40.50.300">
    <property type="entry name" value="P-loop containing nucleotide triphosphate hydrolases"/>
    <property type="match status" value="2"/>
</dbReference>
<dbReference type="SMART" id="SM00382">
    <property type="entry name" value="AAA"/>
    <property type="match status" value="1"/>
</dbReference>
<keyword evidence="3" id="KW-0547">Nucleotide-binding</keyword>
<evidence type="ECO:0000256" key="3">
    <source>
        <dbReference type="ARBA" id="ARBA00022741"/>
    </source>
</evidence>
<dbReference type="InterPro" id="IPR017871">
    <property type="entry name" value="ABC_transporter-like_CS"/>
</dbReference>
<evidence type="ECO:0000256" key="1">
    <source>
        <dbReference type="ARBA" id="ARBA00022448"/>
    </source>
</evidence>
<dbReference type="Proteomes" id="UP000663865">
    <property type="component" value="Unassembled WGS sequence"/>
</dbReference>
<dbReference type="PANTHER" id="PTHR19229">
    <property type="entry name" value="ATP-BINDING CASSETTE TRANSPORTER SUBFAMILY A ABCA"/>
    <property type="match status" value="1"/>
</dbReference>
<reference evidence="6" key="1">
    <citation type="submission" date="2021-02" db="EMBL/GenBank/DDBJ databases">
        <authorList>
            <person name="Nowell W R."/>
        </authorList>
    </citation>
    <scope>NUCLEOTIDE SEQUENCE</scope>
</reference>
<dbReference type="EMBL" id="CAJNYV010002838">
    <property type="protein sequence ID" value="CAF3506315.1"/>
    <property type="molecule type" value="Genomic_DNA"/>
</dbReference>
<dbReference type="InterPro" id="IPR027417">
    <property type="entry name" value="P-loop_NTPase"/>
</dbReference>
<protein>
    <recommendedName>
        <fullName evidence="5">ABC transporter domain-containing protein</fullName>
    </recommendedName>
</protein>
<dbReference type="GO" id="GO:0005524">
    <property type="term" value="F:ATP binding"/>
    <property type="evidence" value="ECO:0007669"/>
    <property type="project" value="UniProtKB-KW"/>
</dbReference>
<feature type="domain" description="ABC transporter" evidence="5">
    <location>
        <begin position="67"/>
        <end position="270"/>
    </location>
</feature>
<dbReference type="InterPro" id="IPR026082">
    <property type="entry name" value="ABCA"/>
</dbReference>
<proteinExistence type="predicted"/>